<dbReference type="GO" id="GO:0005783">
    <property type="term" value="C:endoplasmic reticulum"/>
    <property type="evidence" value="ECO:0007669"/>
    <property type="project" value="TreeGrafter"/>
</dbReference>
<reference evidence="9" key="1">
    <citation type="journal article" date="2020" name="J. Eukaryot. Microbiol.">
        <title>De novo Sequencing, Assembly and Annotation of the Transcriptome for the Free-Living Testate Amoeba Arcella intermedia.</title>
        <authorList>
            <person name="Ribeiro G.M."/>
            <person name="Porfirio-Sousa A.L."/>
            <person name="Maurer-Alcala X.X."/>
            <person name="Katz L.A."/>
            <person name="Lahr D.J.G."/>
        </authorList>
    </citation>
    <scope>NUCLEOTIDE SEQUENCE</scope>
</reference>
<comment type="similarity">
    <text evidence="7">Belongs to the DHHC palmitoyltransferase family.</text>
</comment>
<keyword evidence="4 7" id="KW-1133">Transmembrane helix</keyword>
<evidence type="ECO:0000256" key="3">
    <source>
        <dbReference type="ARBA" id="ARBA00022692"/>
    </source>
</evidence>
<evidence type="ECO:0000313" key="9">
    <source>
        <dbReference type="EMBL" id="NDV32589.1"/>
    </source>
</evidence>
<comment type="catalytic activity">
    <reaction evidence="7">
        <text>L-cysteinyl-[protein] + hexadecanoyl-CoA = S-hexadecanoyl-L-cysteinyl-[protein] + CoA</text>
        <dbReference type="Rhea" id="RHEA:36683"/>
        <dbReference type="Rhea" id="RHEA-COMP:10131"/>
        <dbReference type="Rhea" id="RHEA-COMP:11032"/>
        <dbReference type="ChEBI" id="CHEBI:29950"/>
        <dbReference type="ChEBI" id="CHEBI:57287"/>
        <dbReference type="ChEBI" id="CHEBI:57379"/>
        <dbReference type="ChEBI" id="CHEBI:74151"/>
        <dbReference type="EC" id="2.3.1.225"/>
    </reaction>
</comment>
<protein>
    <recommendedName>
        <fullName evidence="7">Palmitoyltransferase</fullName>
        <ecNumber evidence="7">2.3.1.225</ecNumber>
    </recommendedName>
</protein>
<dbReference type="AlphaFoldDB" id="A0A6B2L6I9"/>
<dbReference type="Pfam" id="PF01529">
    <property type="entry name" value="DHHC"/>
    <property type="match status" value="1"/>
</dbReference>
<feature type="transmembrane region" description="Helical" evidence="7">
    <location>
        <begin position="74"/>
        <end position="96"/>
    </location>
</feature>
<organism evidence="9">
    <name type="scientific">Arcella intermedia</name>
    <dbReference type="NCBI Taxonomy" id="1963864"/>
    <lineage>
        <taxon>Eukaryota</taxon>
        <taxon>Amoebozoa</taxon>
        <taxon>Tubulinea</taxon>
        <taxon>Elardia</taxon>
        <taxon>Arcellinida</taxon>
        <taxon>Sphaerothecina</taxon>
        <taxon>Arcellidae</taxon>
        <taxon>Arcella</taxon>
    </lineage>
</organism>
<evidence type="ECO:0000256" key="6">
    <source>
        <dbReference type="ARBA" id="ARBA00023315"/>
    </source>
</evidence>
<sequence length="388" mass="44908">MWFLSIYFLLSFLGIYVLLLGDIQFHRNGIVGRLNRYLRSGLVSDIQKIVDSCPGPIKSTLQCYIACFTSRHPLFLGMYIALVLGGYIIFLLRGLHHIPGPILGESHRIIPHLYITATFCWFIYVIRSDPGTIRSDNLKVHLERYPYDNILYRPRFCKICQIPRPARSRHCNSCKRCVSRFDHHCPWINGDIGADNQWKFVVFLMNTGCLCMYCFMVCFGILWGYILDQGYWHTGFVKPDGTVIQMGILLIIQFMARFDPWLFLLMCFTFVVSLVVFSFSLLQFSQALRNKTAVEVLKMNTLKNYIASKSNSVSIAELFSFIDTQSSPPDPEDKAQLDQYEKQYIYVFKQTEPVTKQNLLNIYDNGIHSNFIELFTSTTPFQSKNKLS</sequence>
<dbReference type="GO" id="GO:0006612">
    <property type="term" value="P:protein targeting to membrane"/>
    <property type="evidence" value="ECO:0007669"/>
    <property type="project" value="TreeGrafter"/>
</dbReference>
<dbReference type="EC" id="2.3.1.225" evidence="7"/>
<keyword evidence="6 7" id="KW-0012">Acyltransferase</keyword>
<evidence type="ECO:0000256" key="5">
    <source>
        <dbReference type="ARBA" id="ARBA00023136"/>
    </source>
</evidence>
<keyword evidence="3 7" id="KW-0812">Transmembrane</keyword>
<evidence type="ECO:0000256" key="7">
    <source>
        <dbReference type="RuleBase" id="RU079119"/>
    </source>
</evidence>
<feature type="domain" description="Palmitoyltransferase DHHC" evidence="8">
    <location>
        <begin position="153"/>
        <end position="298"/>
    </location>
</feature>
<evidence type="ECO:0000256" key="4">
    <source>
        <dbReference type="ARBA" id="ARBA00022989"/>
    </source>
</evidence>
<feature type="transmembrane region" description="Helical" evidence="7">
    <location>
        <begin position="261"/>
        <end position="282"/>
    </location>
</feature>
<dbReference type="InterPro" id="IPR001594">
    <property type="entry name" value="Palmitoyltrfase_DHHC"/>
</dbReference>
<dbReference type="GO" id="GO:0005794">
    <property type="term" value="C:Golgi apparatus"/>
    <property type="evidence" value="ECO:0007669"/>
    <property type="project" value="TreeGrafter"/>
</dbReference>
<dbReference type="PROSITE" id="PS50216">
    <property type="entry name" value="DHHC"/>
    <property type="match status" value="1"/>
</dbReference>
<feature type="transmembrane region" description="Helical" evidence="7">
    <location>
        <begin position="6"/>
        <end position="25"/>
    </location>
</feature>
<accession>A0A6B2L6I9</accession>
<proteinExistence type="inferred from homology"/>
<comment type="domain">
    <text evidence="7">The DHHC domain is required for palmitoyltransferase activity.</text>
</comment>
<feature type="transmembrane region" description="Helical" evidence="7">
    <location>
        <begin position="108"/>
        <end position="126"/>
    </location>
</feature>
<comment type="subcellular location">
    <subcellularLocation>
        <location evidence="1">Membrane</location>
        <topology evidence="1">Multi-pass membrane protein</topology>
    </subcellularLocation>
</comment>
<keyword evidence="2 7" id="KW-0808">Transferase</keyword>
<evidence type="ECO:0000256" key="1">
    <source>
        <dbReference type="ARBA" id="ARBA00004141"/>
    </source>
</evidence>
<dbReference type="GO" id="GO:0016020">
    <property type="term" value="C:membrane"/>
    <property type="evidence" value="ECO:0007669"/>
    <property type="project" value="UniProtKB-SubCell"/>
</dbReference>
<feature type="transmembrane region" description="Helical" evidence="7">
    <location>
        <begin position="200"/>
        <end position="226"/>
    </location>
</feature>
<evidence type="ECO:0000256" key="2">
    <source>
        <dbReference type="ARBA" id="ARBA00022679"/>
    </source>
</evidence>
<dbReference type="GO" id="GO:0019706">
    <property type="term" value="F:protein-cysteine S-palmitoyltransferase activity"/>
    <property type="evidence" value="ECO:0007669"/>
    <property type="project" value="UniProtKB-EC"/>
</dbReference>
<keyword evidence="5 7" id="KW-0472">Membrane</keyword>
<dbReference type="InterPro" id="IPR039859">
    <property type="entry name" value="PFA4/ZDH16/20/ERF2-like"/>
</dbReference>
<name>A0A6B2L6I9_9EUKA</name>
<dbReference type="PANTHER" id="PTHR22883">
    <property type="entry name" value="ZINC FINGER DHHC DOMAIN CONTAINING PROTEIN"/>
    <property type="match status" value="1"/>
</dbReference>
<dbReference type="EMBL" id="GIBP01003620">
    <property type="protein sequence ID" value="NDV32589.1"/>
    <property type="molecule type" value="Transcribed_RNA"/>
</dbReference>
<evidence type="ECO:0000259" key="8">
    <source>
        <dbReference type="Pfam" id="PF01529"/>
    </source>
</evidence>